<protein>
    <submittedName>
        <fullName evidence="9">AI-2E family transporter</fullName>
    </submittedName>
</protein>
<dbReference type="Proteomes" id="UP000442619">
    <property type="component" value="Unassembled WGS sequence"/>
</dbReference>
<dbReference type="PANTHER" id="PTHR21716">
    <property type="entry name" value="TRANSMEMBRANE PROTEIN"/>
    <property type="match status" value="1"/>
</dbReference>
<gene>
    <name evidence="9" type="ORF">FYJ79_05510</name>
</gene>
<feature type="transmembrane region" description="Helical" evidence="8">
    <location>
        <begin position="242"/>
        <end position="260"/>
    </location>
</feature>
<keyword evidence="5 8" id="KW-0812">Transmembrane</keyword>
<dbReference type="RefSeq" id="WP_154515263.1">
    <property type="nucleotide sequence ID" value="NZ_VUNM01000009.1"/>
</dbReference>
<keyword evidence="6 8" id="KW-1133">Transmembrane helix</keyword>
<feature type="transmembrane region" description="Helical" evidence="8">
    <location>
        <begin position="173"/>
        <end position="195"/>
    </location>
</feature>
<keyword evidence="7 8" id="KW-0472">Membrane</keyword>
<dbReference type="Pfam" id="PF01594">
    <property type="entry name" value="AI-2E_transport"/>
    <property type="match status" value="1"/>
</dbReference>
<evidence type="ECO:0000313" key="10">
    <source>
        <dbReference type="Proteomes" id="UP000442619"/>
    </source>
</evidence>
<dbReference type="PANTHER" id="PTHR21716:SF53">
    <property type="entry name" value="PERMEASE PERM-RELATED"/>
    <property type="match status" value="1"/>
</dbReference>
<name>A0A844FSQ7_9FIRM</name>
<evidence type="ECO:0000256" key="2">
    <source>
        <dbReference type="ARBA" id="ARBA00009773"/>
    </source>
</evidence>
<dbReference type="InterPro" id="IPR002549">
    <property type="entry name" value="AI-2E-like"/>
</dbReference>
<keyword evidence="3" id="KW-0813">Transport</keyword>
<evidence type="ECO:0000256" key="8">
    <source>
        <dbReference type="SAM" id="Phobius"/>
    </source>
</evidence>
<accession>A0A844FSQ7</accession>
<comment type="subcellular location">
    <subcellularLocation>
        <location evidence="1">Cell membrane</location>
        <topology evidence="1">Multi-pass membrane protein</topology>
    </subcellularLocation>
</comment>
<reference evidence="9 10" key="1">
    <citation type="submission" date="2019-08" db="EMBL/GenBank/DDBJ databases">
        <title>In-depth cultivation of the pig gut microbiome towards novel bacterial diversity and tailored functional studies.</title>
        <authorList>
            <person name="Wylensek D."/>
            <person name="Hitch T.C.A."/>
            <person name="Clavel T."/>
        </authorList>
    </citation>
    <scope>NUCLEOTIDE SEQUENCE [LARGE SCALE GENOMIC DNA]</scope>
    <source>
        <strain evidence="9 10">CA-Schmier-601-WT-3</strain>
    </source>
</reference>
<proteinExistence type="inferred from homology"/>
<dbReference type="AlphaFoldDB" id="A0A844FSQ7"/>
<evidence type="ECO:0000256" key="3">
    <source>
        <dbReference type="ARBA" id="ARBA00022448"/>
    </source>
</evidence>
<dbReference type="EMBL" id="VUNM01000009">
    <property type="protein sequence ID" value="MST89031.1"/>
    <property type="molecule type" value="Genomic_DNA"/>
</dbReference>
<dbReference type="GO" id="GO:0005886">
    <property type="term" value="C:plasma membrane"/>
    <property type="evidence" value="ECO:0007669"/>
    <property type="project" value="UniProtKB-SubCell"/>
</dbReference>
<evidence type="ECO:0000256" key="7">
    <source>
        <dbReference type="ARBA" id="ARBA00023136"/>
    </source>
</evidence>
<organism evidence="9 10">
    <name type="scientific">Sharpea porci</name>
    <dbReference type="NCBI Taxonomy" id="2652286"/>
    <lineage>
        <taxon>Bacteria</taxon>
        <taxon>Bacillati</taxon>
        <taxon>Bacillota</taxon>
        <taxon>Erysipelotrichia</taxon>
        <taxon>Erysipelotrichales</taxon>
        <taxon>Coprobacillaceae</taxon>
        <taxon>Sharpea</taxon>
    </lineage>
</organism>
<evidence type="ECO:0000256" key="6">
    <source>
        <dbReference type="ARBA" id="ARBA00022989"/>
    </source>
</evidence>
<evidence type="ECO:0000256" key="1">
    <source>
        <dbReference type="ARBA" id="ARBA00004651"/>
    </source>
</evidence>
<comment type="caution">
    <text evidence="9">The sequence shown here is derived from an EMBL/GenBank/DDBJ whole genome shotgun (WGS) entry which is preliminary data.</text>
</comment>
<feature type="transmembrane region" description="Helical" evidence="8">
    <location>
        <begin position="298"/>
        <end position="317"/>
    </location>
</feature>
<evidence type="ECO:0000256" key="4">
    <source>
        <dbReference type="ARBA" id="ARBA00022475"/>
    </source>
</evidence>
<feature type="transmembrane region" description="Helical" evidence="8">
    <location>
        <begin position="266"/>
        <end position="291"/>
    </location>
</feature>
<feature type="transmembrane region" description="Helical" evidence="8">
    <location>
        <begin position="77"/>
        <end position="102"/>
    </location>
</feature>
<feature type="transmembrane region" description="Helical" evidence="8">
    <location>
        <begin position="30"/>
        <end position="56"/>
    </location>
</feature>
<sequence length="382" mass="42315">MQKYQKYIPIAIVAFIFYLATLYWKSFVSLLGAIIKASSAIIIGLLMAYVVNILMIQFEKLYQYIFKKKYQKAKRPLCIILSYLSVVALFGLLVAIIVPQIIDATELLLKNSFKALSPYLNNLSKYPQLRTFITPIETFLSDLSKGSLSSTSTDMLKHLFTGASGLLTNMTKVLTSIAGIVTTLFFGFMFSLYLLGSKETLLAQLNRVLKVYLPKAYPTISYVAHVFNESIKNFVIGQVTEALIIGVLAALGCTILRFPYALMVGALIGTTALIPVLGAYLGALVSAFLIFTISPVKAIQFLIFIVILQQFEDNLIYPRVVGTSLGLPGIWVLASITVFGGVFGFGGVIFGVPITSALYTLLRNDLHRRMKQRRKEVMTSEE</sequence>
<comment type="similarity">
    <text evidence="2">Belongs to the autoinducer-2 exporter (AI-2E) (TC 2.A.86) family.</text>
</comment>
<keyword evidence="10" id="KW-1185">Reference proteome</keyword>
<evidence type="ECO:0000313" key="9">
    <source>
        <dbReference type="EMBL" id="MST89031.1"/>
    </source>
</evidence>
<feature type="transmembrane region" description="Helical" evidence="8">
    <location>
        <begin position="329"/>
        <end position="362"/>
    </location>
</feature>
<feature type="transmembrane region" description="Helical" evidence="8">
    <location>
        <begin position="7"/>
        <end position="24"/>
    </location>
</feature>
<evidence type="ECO:0000256" key="5">
    <source>
        <dbReference type="ARBA" id="ARBA00022692"/>
    </source>
</evidence>
<keyword evidence="4" id="KW-1003">Cell membrane</keyword>